<keyword evidence="3" id="KW-1185">Reference proteome</keyword>
<dbReference type="Proteomes" id="UP000430146">
    <property type="component" value="Unassembled WGS sequence"/>
</dbReference>
<feature type="compositionally biased region" description="Acidic residues" evidence="1">
    <location>
        <begin position="47"/>
        <end position="59"/>
    </location>
</feature>
<evidence type="ECO:0000313" key="2">
    <source>
        <dbReference type="EMBL" id="CAA0115783.1"/>
    </source>
</evidence>
<protein>
    <submittedName>
        <fullName evidence="2">Uncharacterized protein</fullName>
    </submittedName>
</protein>
<feature type="region of interest" description="Disordered" evidence="1">
    <location>
        <begin position="33"/>
        <end position="59"/>
    </location>
</feature>
<evidence type="ECO:0000256" key="1">
    <source>
        <dbReference type="SAM" id="MobiDB-lite"/>
    </source>
</evidence>
<sequence>MGFAKVTSKGDKEAAVISPRDLCRAPSRLRGSFRKAPQVEAARPDGSADELEPPEIPEF</sequence>
<evidence type="ECO:0000313" key="3">
    <source>
        <dbReference type="Proteomes" id="UP000430146"/>
    </source>
</evidence>
<proteinExistence type="predicted"/>
<dbReference type="EMBL" id="CACSIP010000014">
    <property type="protein sequence ID" value="CAA0115783.1"/>
    <property type="molecule type" value="Genomic_DNA"/>
</dbReference>
<name>A0A5S9QD39_MYCVN</name>
<organism evidence="2 3">
    <name type="scientific">Mycolicibacterium vanbaalenii</name>
    <name type="common">Mycobacterium vanbaalenii</name>
    <dbReference type="NCBI Taxonomy" id="110539"/>
    <lineage>
        <taxon>Bacteria</taxon>
        <taxon>Bacillati</taxon>
        <taxon>Actinomycetota</taxon>
        <taxon>Actinomycetes</taxon>
        <taxon>Mycobacteriales</taxon>
        <taxon>Mycobacteriaceae</taxon>
        <taxon>Mycolicibacterium</taxon>
    </lineage>
</organism>
<accession>A0A5S9QD39</accession>
<reference evidence="2 3" key="1">
    <citation type="submission" date="2019-11" db="EMBL/GenBank/DDBJ databases">
        <authorList>
            <person name="Holert J."/>
        </authorList>
    </citation>
    <scope>NUCLEOTIDE SEQUENCE [LARGE SCALE GENOMIC DNA]</scope>
    <source>
        <strain evidence="2">BC8_1</strain>
    </source>
</reference>
<gene>
    <name evidence="2" type="ORF">AELLOGFF_03820</name>
</gene>
<dbReference type="AlphaFoldDB" id="A0A5S9QD39"/>